<accession>A0A1Z3HLM0</accession>
<dbReference type="AlphaFoldDB" id="A0A1Z3HLM0"/>
<name>A0A1Z3HLM0_9CYAN</name>
<evidence type="ECO:0000313" key="2">
    <source>
        <dbReference type="Proteomes" id="UP000191901"/>
    </source>
</evidence>
<dbReference type="KEGG" id="hhg:XM38_021710"/>
<organism evidence="1 2">
    <name type="scientific">Halomicronema hongdechloris C2206</name>
    <dbReference type="NCBI Taxonomy" id="1641165"/>
    <lineage>
        <taxon>Bacteria</taxon>
        <taxon>Bacillati</taxon>
        <taxon>Cyanobacteriota</taxon>
        <taxon>Cyanophyceae</taxon>
        <taxon>Nodosilineales</taxon>
        <taxon>Nodosilineaceae</taxon>
        <taxon>Halomicronema</taxon>
    </lineage>
</organism>
<proteinExistence type="predicted"/>
<protein>
    <submittedName>
        <fullName evidence="1">Uncharacterized protein</fullName>
    </submittedName>
</protein>
<gene>
    <name evidence="1" type="ORF">XM38_021710</name>
</gene>
<dbReference type="Proteomes" id="UP000191901">
    <property type="component" value="Chromosome"/>
</dbReference>
<dbReference type="EMBL" id="CP021983">
    <property type="protein sequence ID" value="ASC71219.1"/>
    <property type="molecule type" value="Genomic_DNA"/>
</dbReference>
<evidence type="ECO:0000313" key="1">
    <source>
        <dbReference type="EMBL" id="ASC71219.1"/>
    </source>
</evidence>
<dbReference type="RefSeq" id="WP_187329360.1">
    <property type="nucleotide sequence ID" value="NZ_CP021983.2"/>
</dbReference>
<keyword evidence="2" id="KW-1185">Reference proteome</keyword>
<reference evidence="1 2" key="1">
    <citation type="journal article" date="2016" name="Biochim. Biophys. Acta">
        <title>Characterization of red-shifted phycobilisomes isolated from the chlorophyll f-containing cyanobacterium Halomicronema hongdechloris.</title>
        <authorList>
            <person name="Li Y."/>
            <person name="Lin Y."/>
            <person name="Garvey C.J."/>
            <person name="Birch D."/>
            <person name="Corkery R.W."/>
            <person name="Loughlin P.C."/>
            <person name="Scheer H."/>
            <person name="Willows R.D."/>
            <person name="Chen M."/>
        </authorList>
    </citation>
    <scope>NUCLEOTIDE SEQUENCE [LARGE SCALE GENOMIC DNA]</scope>
    <source>
        <strain evidence="1 2">C2206</strain>
    </source>
</reference>
<sequence length="50" mass="5827">MQIRWKRLLLQSAVWLTAEVTLTLVGLDDLADYSEYQFQSRSLSVLQVLK</sequence>